<dbReference type="Gene3D" id="3.30.70.270">
    <property type="match status" value="1"/>
</dbReference>
<keyword evidence="3" id="KW-0489">Methyltransferase</keyword>
<dbReference type="GO" id="GO:0006281">
    <property type="term" value="P:DNA repair"/>
    <property type="evidence" value="ECO:0007669"/>
    <property type="project" value="InterPro"/>
</dbReference>
<feature type="domain" description="UmuC" evidence="2">
    <location>
        <begin position="8"/>
        <end position="236"/>
    </location>
</feature>
<gene>
    <name evidence="3" type="ORF">ADH67_04915</name>
</gene>
<dbReference type="GO" id="GO:0003887">
    <property type="term" value="F:DNA-directed DNA polymerase activity"/>
    <property type="evidence" value="ECO:0007669"/>
    <property type="project" value="TreeGrafter"/>
</dbReference>
<proteinExistence type="inferred from homology"/>
<evidence type="ECO:0000259" key="2">
    <source>
        <dbReference type="PROSITE" id="PS50173"/>
    </source>
</evidence>
<evidence type="ECO:0000313" key="4">
    <source>
        <dbReference type="Proteomes" id="UP000214610"/>
    </source>
</evidence>
<dbReference type="SUPFAM" id="SSF56672">
    <property type="entry name" value="DNA/RNA polymerases"/>
    <property type="match status" value="1"/>
</dbReference>
<keyword evidence="4" id="KW-1185">Reference proteome</keyword>
<dbReference type="InterPro" id="IPR043502">
    <property type="entry name" value="DNA/RNA_pol_sf"/>
</dbReference>
<accession>A0A227KS35</accession>
<dbReference type="InterPro" id="IPR050116">
    <property type="entry name" value="DNA_polymerase-Y"/>
</dbReference>
<dbReference type="GeneID" id="78363612"/>
<dbReference type="GO" id="GO:0009432">
    <property type="term" value="P:SOS response"/>
    <property type="evidence" value="ECO:0007669"/>
    <property type="project" value="TreeGrafter"/>
</dbReference>
<evidence type="ECO:0000313" key="3">
    <source>
        <dbReference type="EMBL" id="OXE50328.1"/>
    </source>
</evidence>
<reference evidence="4" key="1">
    <citation type="submission" date="2017-05" db="EMBL/GenBank/DDBJ databases">
        <title>Improved OligoMM genomes.</title>
        <authorList>
            <person name="Garzetti D."/>
        </authorList>
    </citation>
    <scope>NUCLEOTIDE SEQUENCE [LARGE SCALE GENOMIC DNA]</scope>
    <source>
        <strain evidence="4">YL45</strain>
    </source>
</reference>
<dbReference type="InterPro" id="IPR001126">
    <property type="entry name" value="UmuC"/>
</dbReference>
<comment type="caution">
    <text evidence="3">The sequence shown here is derived from an EMBL/GenBank/DDBJ whole genome shotgun (WGS) entry which is preliminary data.</text>
</comment>
<dbReference type="Gene3D" id="1.10.150.20">
    <property type="entry name" value="5' to 3' exonuclease, C-terminal subdomain"/>
    <property type="match status" value="1"/>
</dbReference>
<dbReference type="Pfam" id="PF00817">
    <property type="entry name" value="IMS"/>
    <property type="match status" value="1"/>
</dbReference>
<dbReference type="GO" id="GO:0005829">
    <property type="term" value="C:cytosol"/>
    <property type="evidence" value="ECO:0007669"/>
    <property type="project" value="TreeGrafter"/>
</dbReference>
<dbReference type="GO" id="GO:0008168">
    <property type="term" value="F:methyltransferase activity"/>
    <property type="evidence" value="ECO:0007669"/>
    <property type="project" value="UniProtKB-KW"/>
</dbReference>
<dbReference type="Pfam" id="PF11799">
    <property type="entry name" value="IMS_C"/>
    <property type="match status" value="1"/>
</dbReference>
<dbReference type="EMBL" id="NHMP01000002">
    <property type="protein sequence ID" value="OXE50328.1"/>
    <property type="molecule type" value="Genomic_DNA"/>
</dbReference>
<dbReference type="PANTHER" id="PTHR11076:SF35">
    <property type="entry name" value="DNA REPAIR PROTEIN HOMOLOG YOBH"/>
    <property type="match status" value="1"/>
</dbReference>
<dbReference type="GO" id="GO:0032259">
    <property type="term" value="P:methylation"/>
    <property type="evidence" value="ECO:0007669"/>
    <property type="project" value="UniProtKB-KW"/>
</dbReference>
<keyword evidence="3" id="KW-0808">Transferase</keyword>
<comment type="similarity">
    <text evidence="1">Belongs to the DNA polymerase type-Y family.</text>
</comment>
<evidence type="ECO:0000256" key="1">
    <source>
        <dbReference type="ARBA" id="ARBA00010945"/>
    </source>
</evidence>
<sequence length="503" mass="56266">MKESQRTYVAIDLKSFYASVECYERNLDPLTSFLVVADPSRTSKTICLAVSPALKAFGISGRPRLFEVKKKVEEINKARKIKAGFSEFESTAFDKKEYGANEKSKLDFVIAPPQMSHYMATSVKIYETYLELIAPEDIHVYSIDEVFIDITPYLETYKTTAHNLVRELIRRVLKKTGITATAGIGPNLYLAKVAMDIEAKQCEPDKDGVRIAELDAATYRSNLWSHEPIMDFWRVGKGYADSLEKIGLRTMGDVARYSIRNEKHLFELFGVNAELLIDHAWGLESCTMKDIKSFEPDGKSIGSGQVLQEPYSFEKALLVTKEMADALGLDLFSKDYVATKIVLTIGYDVENLNEAEKGNGYQGPIKVDSYGRKVPKPAHGTVSLSRATSSSSEIRKEMEKLFKQIVNPSLLIRRITMSAAVCPKKSICEESADTAQLDLFDSMEMAELFDHQSDRKGEKERKVNEAILALRNKFGKNAVVKGMNLEEGATGILRNNQIGGHKA</sequence>
<dbReference type="PROSITE" id="PS50173">
    <property type="entry name" value="UMUC"/>
    <property type="match status" value="1"/>
</dbReference>
<name>A0A227KS35_9BURK</name>
<dbReference type="GO" id="GO:0042276">
    <property type="term" value="P:error-prone translesion synthesis"/>
    <property type="evidence" value="ECO:0007669"/>
    <property type="project" value="TreeGrafter"/>
</dbReference>
<dbReference type="InterPro" id="IPR017961">
    <property type="entry name" value="DNA_pol_Y-fam_little_finger"/>
</dbReference>
<dbReference type="AlphaFoldDB" id="A0A227KS35"/>
<protein>
    <submittedName>
        <fullName evidence="3">DNA methylase</fullName>
    </submittedName>
</protein>
<dbReference type="RefSeq" id="WP_066591845.1">
    <property type="nucleotide sequence ID" value="NZ_CAJTBZ010000059.1"/>
</dbReference>
<organism evidence="3 4">
    <name type="scientific">Turicimonas muris</name>
    <dbReference type="NCBI Taxonomy" id="1796652"/>
    <lineage>
        <taxon>Bacteria</taxon>
        <taxon>Pseudomonadati</taxon>
        <taxon>Pseudomonadota</taxon>
        <taxon>Betaproteobacteria</taxon>
        <taxon>Burkholderiales</taxon>
        <taxon>Sutterellaceae</taxon>
        <taxon>Turicimonas</taxon>
    </lineage>
</organism>
<dbReference type="Proteomes" id="UP000214610">
    <property type="component" value="Unassembled WGS sequence"/>
</dbReference>
<dbReference type="GO" id="GO:0003684">
    <property type="term" value="F:damaged DNA binding"/>
    <property type="evidence" value="ECO:0007669"/>
    <property type="project" value="InterPro"/>
</dbReference>
<dbReference type="InterPro" id="IPR043128">
    <property type="entry name" value="Rev_trsase/Diguanyl_cyclase"/>
</dbReference>
<dbReference type="PANTHER" id="PTHR11076">
    <property type="entry name" value="DNA REPAIR POLYMERASE UMUC / TRANSFERASE FAMILY MEMBER"/>
    <property type="match status" value="1"/>
</dbReference>